<dbReference type="NCBIfam" id="NF001138">
    <property type="entry name" value="PRK00143.1"/>
    <property type="match status" value="1"/>
</dbReference>
<dbReference type="InterPro" id="IPR023382">
    <property type="entry name" value="MnmA-like_central_sf"/>
</dbReference>
<keyword evidence="2 11" id="KW-0820">tRNA-binding</keyword>
<dbReference type="Gene3D" id="3.40.50.620">
    <property type="entry name" value="HUPs"/>
    <property type="match status" value="1"/>
</dbReference>
<feature type="binding site" evidence="11">
    <location>
        <begin position="11"/>
        <end position="18"/>
    </location>
    <ligand>
        <name>ATP</name>
        <dbReference type="ChEBI" id="CHEBI:30616"/>
    </ligand>
</feature>
<feature type="active site" description="Nucleophile" evidence="11">
    <location>
        <position position="97"/>
    </location>
</feature>
<comment type="function">
    <text evidence="10 11">Catalyzes the 2-thiolation of uridine at the wobble position (U34) of tRNA, leading to the formation of s(2)U34.</text>
</comment>
<keyword evidence="1 11" id="KW-0963">Cytoplasm</keyword>
<evidence type="ECO:0000256" key="5">
    <source>
        <dbReference type="ARBA" id="ARBA00022741"/>
    </source>
</evidence>
<dbReference type="Pfam" id="PF20258">
    <property type="entry name" value="tRNA_Me_trans_C"/>
    <property type="match status" value="1"/>
</dbReference>
<dbReference type="EC" id="2.8.1.13" evidence="11"/>
<feature type="site" description="Interaction with tRNA" evidence="11">
    <location>
        <position position="332"/>
    </location>
</feature>
<dbReference type="PANTHER" id="PTHR11933:SF5">
    <property type="entry name" value="MITOCHONDRIAL TRNA-SPECIFIC 2-THIOURIDYLASE 1"/>
    <property type="match status" value="1"/>
</dbReference>
<sequence length="351" mass="39584">MTLMKNKVILGLSGGVDSTAAALLLKEKGYKVTGLYFDIFGSQTNSDEGRKRAETAAQELGIDFIYKDVSCEFEDIVIKNFCSEYMAGRTPNPCIVCNPAIKFKTLTEAADERDAYYIATGHYADTYYESGRWYVRRAYNIKKDQSYMLYRLDQNIISRLILPLNDVEEKEHVRQLARSRSLNNSEAKDSQEICFISEEDNYKDFLKRKGFKTPKGKFTDRYGNMLGEHQGILNYTIGQRKGLGIALGKPAFVTSIDSENNNIILGNNEDLFKNEIISDHNIIVNEDFLSSDDVTAKIRYAAMPARAHLKRLTDGKIKTIFEEPQRAATPGQSIVFYKGDLVIGGGFITKA</sequence>
<dbReference type="EMBL" id="JACRTA010000003">
    <property type="protein sequence ID" value="MBC8568980.1"/>
    <property type="molecule type" value="Genomic_DNA"/>
</dbReference>
<feature type="domain" description="tRNA-specific 2-thiouridylase MnmA-like C-terminal" evidence="12">
    <location>
        <begin position="290"/>
        <end position="348"/>
    </location>
</feature>
<feature type="disulfide bond" description="Alternate" evidence="11">
    <location>
        <begin position="97"/>
        <end position="194"/>
    </location>
</feature>
<keyword evidence="5 11" id="KW-0547">Nucleotide-binding</keyword>
<dbReference type="GO" id="GO:0000049">
    <property type="term" value="F:tRNA binding"/>
    <property type="evidence" value="ECO:0007669"/>
    <property type="project" value="UniProtKB-KW"/>
</dbReference>
<dbReference type="GO" id="GO:0103016">
    <property type="term" value="F:tRNA-uridine 2-sulfurtransferase activity"/>
    <property type="evidence" value="ECO:0007669"/>
    <property type="project" value="UniProtKB-EC"/>
</dbReference>
<evidence type="ECO:0000256" key="1">
    <source>
        <dbReference type="ARBA" id="ARBA00022490"/>
    </source>
</evidence>
<dbReference type="InterPro" id="IPR014729">
    <property type="entry name" value="Rossmann-like_a/b/a_fold"/>
</dbReference>
<keyword evidence="6 11" id="KW-0067">ATP-binding</keyword>
<dbReference type="HAMAP" id="MF_00144">
    <property type="entry name" value="tRNA_thiouridyl_MnmA"/>
    <property type="match status" value="1"/>
</dbReference>
<evidence type="ECO:0000256" key="11">
    <source>
        <dbReference type="HAMAP-Rule" id="MF_00144"/>
    </source>
</evidence>
<dbReference type="InterPro" id="IPR046884">
    <property type="entry name" value="MnmA-like_central"/>
</dbReference>
<keyword evidence="15" id="KW-1185">Reference proteome</keyword>
<feature type="binding site" evidence="11">
    <location>
        <position position="121"/>
    </location>
    <ligand>
        <name>ATP</name>
        <dbReference type="ChEBI" id="CHEBI:30616"/>
    </ligand>
</feature>
<gene>
    <name evidence="11 14" type="primary">mnmA</name>
    <name evidence="14" type="ORF">H8692_09450</name>
</gene>
<evidence type="ECO:0000256" key="7">
    <source>
        <dbReference type="ARBA" id="ARBA00022884"/>
    </source>
</evidence>
<dbReference type="Pfam" id="PF03054">
    <property type="entry name" value="tRNA_Me_trans"/>
    <property type="match status" value="1"/>
</dbReference>
<evidence type="ECO:0000256" key="10">
    <source>
        <dbReference type="ARBA" id="ARBA00056575"/>
    </source>
</evidence>
<proteinExistence type="inferred from homology"/>
<dbReference type="PANTHER" id="PTHR11933">
    <property type="entry name" value="TRNA 5-METHYLAMINOMETHYL-2-THIOURIDYLATE -METHYLTRANSFERASE"/>
    <property type="match status" value="1"/>
</dbReference>
<comment type="caution">
    <text evidence="11">Lacks conserved residue(s) required for the propagation of feature annotation.</text>
</comment>
<evidence type="ECO:0000313" key="15">
    <source>
        <dbReference type="Proteomes" id="UP000610862"/>
    </source>
</evidence>
<dbReference type="InterPro" id="IPR004506">
    <property type="entry name" value="MnmA-like"/>
</dbReference>
<dbReference type="InterPro" id="IPR046885">
    <property type="entry name" value="MnmA-like_C"/>
</dbReference>
<evidence type="ECO:0000256" key="4">
    <source>
        <dbReference type="ARBA" id="ARBA00022694"/>
    </source>
</evidence>
<protein>
    <recommendedName>
        <fullName evidence="11">tRNA-specific 2-thiouridylase MnmA</fullName>
        <ecNumber evidence="11">2.8.1.13</ecNumber>
    </recommendedName>
</protein>
<feature type="site" description="Interaction with tRNA" evidence="11">
    <location>
        <position position="122"/>
    </location>
</feature>
<evidence type="ECO:0000256" key="2">
    <source>
        <dbReference type="ARBA" id="ARBA00022555"/>
    </source>
</evidence>
<evidence type="ECO:0000256" key="8">
    <source>
        <dbReference type="ARBA" id="ARBA00023157"/>
    </source>
</evidence>
<dbReference type="Gene3D" id="2.40.30.10">
    <property type="entry name" value="Translation factors"/>
    <property type="match status" value="1"/>
</dbReference>
<comment type="subcellular location">
    <subcellularLocation>
        <location evidence="11">Cytoplasm</location>
    </subcellularLocation>
</comment>
<dbReference type="GO" id="GO:0005737">
    <property type="term" value="C:cytoplasm"/>
    <property type="evidence" value="ECO:0007669"/>
    <property type="project" value="UniProtKB-SubCell"/>
</dbReference>
<dbReference type="AlphaFoldDB" id="A0A926IAB8"/>
<dbReference type="CDD" id="cd01998">
    <property type="entry name" value="MnmA_TRMU-like"/>
    <property type="match status" value="1"/>
</dbReference>
<accession>A0A926IAB8</accession>
<reference evidence="14" key="1">
    <citation type="submission" date="2020-08" db="EMBL/GenBank/DDBJ databases">
        <title>Genome public.</title>
        <authorList>
            <person name="Liu C."/>
            <person name="Sun Q."/>
        </authorList>
    </citation>
    <scope>NUCLEOTIDE SEQUENCE</scope>
    <source>
        <strain evidence="14">NSJ-24</strain>
    </source>
</reference>
<evidence type="ECO:0000256" key="9">
    <source>
        <dbReference type="ARBA" id="ARBA00051542"/>
    </source>
</evidence>
<keyword evidence="7 11" id="KW-0694">RNA-binding</keyword>
<feature type="region of interest" description="Interaction with tRNA" evidence="11">
    <location>
        <begin position="299"/>
        <end position="300"/>
    </location>
</feature>
<comment type="catalytic activity">
    <reaction evidence="9 11">
        <text>S-sulfanyl-L-cysteinyl-[protein] + uridine(34) in tRNA + AH2 + ATP = 2-thiouridine(34) in tRNA + L-cysteinyl-[protein] + A + AMP + diphosphate + H(+)</text>
        <dbReference type="Rhea" id="RHEA:47032"/>
        <dbReference type="Rhea" id="RHEA-COMP:10131"/>
        <dbReference type="Rhea" id="RHEA-COMP:11726"/>
        <dbReference type="Rhea" id="RHEA-COMP:11727"/>
        <dbReference type="Rhea" id="RHEA-COMP:11728"/>
        <dbReference type="ChEBI" id="CHEBI:13193"/>
        <dbReference type="ChEBI" id="CHEBI:15378"/>
        <dbReference type="ChEBI" id="CHEBI:17499"/>
        <dbReference type="ChEBI" id="CHEBI:29950"/>
        <dbReference type="ChEBI" id="CHEBI:30616"/>
        <dbReference type="ChEBI" id="CHEBI:33019"/>
        <dbReference type="ChEBI" id="CHEBI:61963"/>
        <dbReference type="ChEBI" id="CHEBI:65315"/>
        <dbReference type="ChEBI" id="CHEBI:87170"/>
        <dbReference type="ChEBI" id="CHEBI:456215"/>
        <dbReference type="EC" id="2.8.1.13"/>
    </reaction>
</comment>
<keyword evidence="4 11" id="KW-0819">tRNA processing</keyword>
<evidence type="ECO:0000259" key="13">
    <source>
        <dbReference type="Pfam" id="PF20259"/>
    </source>
</evidence>
<evidence type="ECO:0000313" key="14">
    <source>
        <dbReference type="EMBL" id="MBC8568980.1"/>
    </source>
</evidence>
<comment type="caution">
    <text evidence="14">The sequence shown here is derived from an EMBL/GenBank/DDBJ whole genome shotgun (WGS) entry which is preliminary data.</text>
</comment>
<dbReference type="GO" id="GO:0005524">
    <property type="term" value="F:ATP binding"/>
    <property type="evidence" value="ECO:0007669"/>
    <property type="project" value="UniProtKB-KW"/>
</dbReference>
<comment type="similarity">
    <text evidence="11">Belongs to the MnmA/TRMU family.</text>
</comment>
<organism evidence="14 15">
    <name type="scientific">Lentihominibacter hominis</name>
    <dbReference type="NCBI Taxonomy" id="2763645"/>
    <lineage>
        <taxon>Bacteria</taxon>
        <taxon>Bacillati</taxon>
        <taxon>Bacillota</taxon>
        <taxon>Clostridia</taxon>
        <taxon>Peptostreptococcales</taxon>
        <taxon>Anaerovoracaceae</taxon>
        <taxon>Lentihominibacter</taxon>
    </lineage>
</organism>
<dbReference type="SUPFAM" id="SSF52402">
    <property type="entry name" value="Adenine nucleotide alpha hydrolases-like"/>
    <property type="match status" value="1"/>
</dbReference>
<dbReference type="NCBIfam" id="TIGR00420">
    <property type="entry name" value="trmU"/>
    <property type="match status" value="1"/>
</dbReference>
<dbReference type="Gene3D" id="2.30.30.280">
    <property type="entry name" value="Adenine nucleotide alpha hydrolases-like domains"/>
    <property type="match status" value="1"/>
</dbReference>
<dbReference type="GO" id="GO:0002143">
    <property type="term" value="P:tRNA wobble position uridine thiolation"/>
    <property type="evidence" value="ECO:0007669"/>
    <property type="project" value="TreeGrafter"/>
</dbReference>
<dbReference type="FunFam" id="2.30.30.280:FF:000001">
    <property type="entry name" value="tRNA-specific 2-thiouridylase MnmA"/>
    <property type="match status" value="1"/>
</dbReference>
<evidence type="ECO:0000256" key="6">
    <source>
        <dbReference type="ARBA" id="ARBA00022840"/>
    </source>
</evidence>
<evidence type="ECO:0000259" key="12">
    <source>
        <dbReference type="Pfam" id="PF20258"/>
    </source>
</evidence>
<dbReference type="Pfam" id="PF20259">
    <property type="entry name" value="tRNA_Me_trans_M"/>
    <property type="match status" value="1"/>
</dbReference>
<feature type="region of interest" description="Interaction with tRNA" evidence="11">
    <location>
        <begin position="143"/>
        <end position="145"/>
    </location>
</feature>
<keyword evidence="8 11" id="KW-1015">Disulfide bond</keyword>
<name>A0A926IAB8_9FIRM</name>
<feature type="binding site" evidence="11">
    <location>
        <position position="37"/>
    </location>
    <ligand>
        <name>ATP</name>
        <dbReference type="ChEBI" id="CHEBI:30616"/>
    </ligand>
</feature>
<feature type="active site" description="Cysteine persulfide intermediate" evidence="11">
    <location>
        <position position="194"/>
    </location>
</feature>
<evidence type="ECO:0000256" key="3">
    <source>
        <dbReference type="ARBA" id="ARBA00022679"/>
    </source>
</evidence>
<dbReference type="Proteomes" id="UP000610862">
    <property type="component" value="Unassembled WGS sequence"/>
</dbReference>
<feature type="domain" description="tRNA-specific 2-thiouridylase MnmA-like central" evidence="13">
    <location>
        <begin position="203"/>
        <end position="266"/>
    </location>
</feature>
<keyword evidence="3 11" id="KW-0808">Transferase</keyword>